<dbReference type="HOGENOM" id="CLU_019624_4_1_14"/>
<dbReference type="Gene3D" id="3.30.1360.120">
    <property type="entry name" value="Probable tRNA modification gtpase trme, domain 1"/>
    <property type="match status" value="1"/>
</dbReference>
<feature type="binding site" evidence="10">
    <location>
        <position position="453"/>
    </location>
    <ligand>
        <name>(6S)-5-formyl-5,6,7,8-tetrahydrofolate</name>
        <dbReference type="ChEBI" id="CHEBI:57457"/>
    </ligand>
</feature>
<dbReference type="InterPro" id="IPR027266">
    <property type="entry name" value="TrmE/GcvT-like"/>
</dbReference>
<name>D5E4J7_MYCCM</name>
<evidence type="ECO:0000256" key="4">
    <source>
        <dbReference type="ARBA" id="ARBA00022723"/>
    </source>
</evidence>
<feature type="binding site" evidence="10">
    <location>
        <position position="127"/>
    </location>
    <ligand>
        <name>(6S)-5-formyl-5,6,7,8-tetrahydrofolate</name>
        <dbReference type="ChEBI" id="CHEBI:57457"/>
    </ligand>
</feature>
<dbReference type="GO" id="GO:0046872">
    <property type="term" value="F:metal ion binding"/>
    <property type="evidence" value="ECO:0007669"/>
    <property type="project" value="UniProtKB-KW"/>
</dbReference>
<dbReference type="SUPFAM" id="SSF52540">
    <property type="entry name" value="P-loop containing nucleoside triphosphate hydrolases"/>
    <property type="match status" value="1"/>
</dbReference>
<protein>
    <recommendedName>
        <fullName evidence="10">tRNA modification GTPase MnmE</fullName>
        <ecNumber evidence="10">3.6.-.-</ecNumber>
    </recommendedName>
</protein>
<dbReference type="NCBIfam" id="TIGR00450">
    <property type="entry name" value="mnmE_trmE_thdF"/>
    <property type="match status" value="1"/>
</dbReference>
<comment type="similarity">
    <text evidence="1 10 11">Belongs to the TRAFAC class TrmE-Era-EngA-EngB-Septin-like GTPase superfamily. TrmE GTPase family.</text>
</comment>
<reference key="2">
    <citation type="submission" date="2010-03" db="EMBL/GenBank/DDBJ databases">
        <authorList>
            <person name="Ma Z."/>
            <person name="Wang X."/>
            <person name="Liu H."/>
        </authorList>
    </citation>
    <scope>NUCLEOTIDE SEQUENCE</scope>
    <source>
        <strain>MP145</strain>
    </source>
</reference>
<dbReference type="KEGG" id="mcd:MCRO_0006"/>
<dbReference type="Pfam" id="PF12631">
    <property type="entry name" value="MnmE_helical"/>
    <property type="match status" value="1"/>
</dbReference>
<keyword evidence="5 10" id="KW-0547">Nucleotide-binding</keyword>
<feature type="binding site" evidence="10">
    <location>
        <position position="259"/>
    </location>
    <ligand>
        <name>Mg(2+)</name>
        <dbReference type="ChEBI" id="CHEBI:18420"/>
    </ligand>
</feature>
<feature type="binding site" evidence="10">
    <location>
        <position position="234"/>
    </location>
    <ligand>
        <name>K(+)</name>
        <dbReference type="ChEBI" id="CHEBI:29103"/>
    </ligand>
</feature>
<organism evidence="13 14">
    <name type="scientific">Mycoplasma crocodyli (strain ATCC 51981 / MP145)</name>
    <dbReference type="NCBI Taxonomy" id="512564"/>
    <lineage>
        <taxon>Bacteria</taxon>
        <taxon>Bacillati</taxon>
        <taxon>Mycoplasmatota</taxon>
        <taxon>Mollicutes</taxon>
        <taxon>Mycoplasmataceae</taxon>
        <taxon>Mycoplasma</taxon>
    </lineage>
</organism>
<dbReference type="InterPro" id="IPR031168">
    <property type="entry name" value="G_TrmE"/>
</dbReference>
<dbReference type="NCBIfam" id="TIGR00231">
    <property type="entry name" value="small_GTP"/>
    <property type="match status" value="1"/>
</dbReference>
<dbReference type="GO" id="GO:0030488">
    <property type="term" value="P:tRNA methylation"/>
    <property type="evidence" value="ECO:0007669"/>
    <property type="project" value="TreeGrafter"/>
</dbReference>
<evidence type="ECO:0000256" key="5">
    <source>
        <dbReference type="ARBA" id="ARBA00022741"/>
    </source>
</evidence>
<dbReference type="Pfam" id="PF01926">
    <property type="entry name" value="MMR_HSR1"/>
    <property type="match status" value="1"/>
</dbReference>
<feature type="binding site" evidence="10">
    <location>
        <position position="88"/>
    </location>
    <ligand>
        <name>(6S)-5-formyl-5,6,7,8-tetrahydrofolate</name>
        <dbReference type="ChEBI" id="CHEBI:57457"/>
    </ligand>
</feature>
<comment type="function">
    <text evidence="10">Exhibits a very high intrinsic GTPase hydrolysis rate. Involved in the addition of a carboxymethylaminomethyl (cmnm) group at the wobble position (U34) of certain tRNAs, forming tRNA-cmnm(5)s(2)U34.</text>
</comment>
<dbReference type="PANTHER" id="PTHR42714:SF2">
    <property type="entry name" value="TRNA MODIFICATION GTPASE GTPBP3, MITOCHONDRIAL"/>
    <property type="match status" value="1"/>
</dbReference>
<dbReference type="STRING" id="512564.MCRO_0006"/>
<evidence type="ECO:0000256" key="8">
    <source>
        <dbReference type="ARBA" id="ARBA00022958"/>
    </source>
</evidence>
<feature type="binding site" evidence="10">
    <location>
        <position position="253"/>
    </location>
    <ligand>
        <name>K(+)</name>
        <dbReference type="ChEBI" id="CHEBI:29103"/>
    </ligand>
</feature>
<accession>D5E4J7</accession>
<dbReference type="InterPro" id="IPR027368">
    <property type="entry name" value="MnmE_dom2"/>
</dbReference>
<dbReference type="Gene3D" id="3.40.50.300">
    <property type="entry name" value="P-loop containing nucleotide triphosphate hydrolases"/>
    <property type="match status" value="1"/>
</dbReference>
<dbReference type="Pfam" id="PF10396">
    <property type="entry name" value="TrmE_N"/>
    <property type="match status" value="1"/>
</dbReference>
<dbReference type="GO" id="GO:0002098">
    <property type="term" value="P:tRNA wobble uridine modification"/>
    <property type="evidence" value="ECO:0007669"/>
    <property type="project" value="TreeGrafter"/>
</dbReference>
<comment type="subcellular location">
    <subcellularLocation>
        <location evidence="10">Cytoplasm</location>
    </subcellularLocation>
</comment>
<keyword evidence="3 10" id="KW-0819">tRNA processing</keyword>
<gene>
    <name evidence="10" type="primary">mnmE</name>
    <name evidence="10 13" type="synonym">trmE</name>
    <name evidence="13" type="ordered locus">MCRO_0006</name>
</gene>
<evidence type="ECO:0000256" key="3">
    <source>
        <dbReference type="ARBA" id="ARBA00022694"/>
    </source>
</evidence>
<keyword evidence="9 10" id="KW-0342">GTP-binding</keyword>
<dbReference type="EMBL" id="CP001991">
    <property type="protein sequence ID" value="ADE19564.1"/>
    <property type="molecule type" value="Genomic_DNA"/>
</dbReference>
<evidence type="ECO:0000256" key="10">
    <source>
        <dbReference type="HAMAP-Rule" id="MF_00379"/>
    </source>
</evidence>
<feature type="binding site" evidence="10">
    <location>
        <begin position="234"/>
        <end position="239"/>
    </location>
    <ligand>
        <name>GTP</name>
        <dbReference type="ChEBI" id="CHEBI:37565"/>
    </ligand>
</feature>
<dbReference type="InterPro" id="IPR025867">
    <property type="entry name" value="MnmE_helical"/>
</dbReference>
<reference evidence="13 14" key="3">
    <citation type="journal article" date="2011" name="J. Bacteriol.">
        <title>Genome sequences of Mycoplasma alligatoris A21JP2T and Mycoplasma crocodyli MP145T.</title>
        <authorList>
            <person name="Brown D.R."/>
            <person name="Farmerie W.G."/>
            <person name="May M."/>
            <person name="Benders G.A."/>
            <person name="Durkin A.S."/>
            <person name="Hlavinka K."/>
            <person name="Hostetler J."/>
            <person name="Jackson J."/>
            <person name="Johnson J."/>
            <person name="Miller R.H."/>
            <person name="Paralanov V."/>
            <person name="Radune D."/>
            <person name="Szczypinski B."/>
            <person name="Glass J.I."/>
        </authorList>
    </citation>
    <scope>NUCLEOTIDE SEQUENCE [LARGE SCALE GENOMIC DNA]</scope>
    <source>
        <strain evidence="14">ATCC 51981 / MP145</strain>
    </source>
</reference>
<dbReference type="InterPro" id="IPR018948">
    <property type="entry name" value="GTP-bd_TrmE_N"/>
</dbReference>
<dbReference type="InterPro" id="IPR004520">
    <property type="entry name" value="GTPase_MnmE"/>
</dbReference>
<evidence type="ECO:0000256" key="7">
    <source>
        <dbReference type="ARBA" id="ARBA00022842"/>
    </source>
</evidence>
<dbReference type="eggNOG" id="COG0486">
    <property type="taxonomic scope" value="Bacteria"/>
</dbReference>
<dbReference type="EC" id="3.6.-.-" evidence="10"/>
<dbReference type="HAMAP" id="MF_00379">
    <property type="entry name" value="GTPase_MnmE"/>
    <property type="match status" value="1"/>
</dbReference>
<dbReference type="InterPro" id="IPR005225">
    <property type="entry name" value="Small_GTP-bd"/>
</dbReference>
<keyword evidence="6 10" id="KW-0378">Hydrolase</keyword>
<evidence type="ECO:0000259" key="12">
    <source>
        <dbReference type="PROSITE" id="PS51709"/>
    </source>
</evidence>
<keyword evidence="7 10" id="KW-0460">Magnesium</keyword>
<dbReference type="CDD" id="cd04164">
    <property type="entry name" value="trmE"/>
    <property type="match status" value="1"/>
</dbReference>
<feature type="binding site" evidence="10">
    <location>
        <position position="258"/>
    </location>
    <ligand>
        <name>K(+)</name>
        <dbReference type="ChEBI" id="CHEBI:29103"/>
    </ligand>
</feature>
<dbReference type="OrthoDB" id="9805918at2"/>
<comment type="caution">
    <text evidence="10">Lacks conserved residue(s) required for the propagation of feature annotation.</text>
</comment>
<dbReference type="Gene3D" id="1.20.120.430">
    <property type="entry name" value="tRNA modification GTPase MnmE domain 2"/>
    <property type="match status" value="1"/>
</dbReference>
<feature type="domain" description="TrmE-type G" evidence="12">
    <location>
        <begin position="224"/>
        <end position="376"/>
    </location>
</feature>
<evidence type="ECO:0000256" key="9">
    <source>
        <dbReference type="ARBA" id="ARBA00023134"/>
    </source>
</evidence>
<dbReference type="GO" id="GO:0005829">
    <property type="term" value="C:cytosol"/>
    <property type="evidence" value="ECO:0007669"/>
    <property type="project" value="TreeGrafter"/>
</dbReference>
<dbReference type="PROSITE" id="PS51709">
    <property type="entry name" value="G_TRME"/>
    <property type="match status" value="1"/>
</dbReference>
<evidence type="ECO:0000256" key="1">
    <source>
        <dbReference type="ARBA" id="ARBA00011043"/>
    </source>
</evidence>
<keyword evidence="14" id="KW-1185">Reference proteome</keyword>
<proteinExistence type="inferred from homology"/>
<dbReference type="AlphaFoldDB" id="D5E4J7"/>
<dbReference type="RefSeq" id="WP_013054341.1">
    <property type="nucleotide sequence ID" value="NC_014014.1"/>
</dbReference>
<evidence type="ECO:0000256" key="6">
    <source>
        <dbReference type="ARBA" id="ARBA00022801"/>
    </source>
</evidence>
<dbReference type="GO" id="GO:0005525">
    <property type="term" value="F:GTP binding"/>
    <property type="evidence" value="ECO:0007669"/>
    <property type="project" value="UniProtKB-UniRule"/>
</dbReference>
<feature type="binding site" evidence="10">
    <location>
        <position position="255"/>
    </location>
    <ligand>
        <name>K(+)</name>
        <dbReference type="ChEBI" id="CHEBI:29103"/>
    </ligand>
</feature>
<dbReference type="GO" id="GO:0003924">
    <property type="term" value="F:GTPase activity"/>
    <property type="evidence" value="ECO:0007669"/>
    <property type="project" value="UniProtKB-UniRule"/>
</dbReference>
<keyword evidence="4 10" id="KW-0479">Metal-binding</keyword>
<evidence type="ECO:0000313" key="14">
    <source>
        <dbReference type="Proteomes" id="UP000001845"/>
    </source>
</evidence>
<feature type="binding site" evidence="10">
    <location>
        <begin position="278"/>
        <end position="281"/>
    </location>
    <ligand>
        <name>GTP</name>
        <dbReference type="ChEBI" id="CHEBI:37565"/>
    </ligand>
</feature>
<dbReference type="FunFam" id="3.40.50.300:FF:001376">
    <property type="entry name" value="tRNA modification GTPase MnmE"/>
    <property type="match status" value="1"/>
</dbReference>
<evidence type="ECO:0000313" key="13">
    <source>
        <dbReference type="EMBL" id="ADE19564.1"/>
    </source>
</evidence>
<dbReference type="PANTHER" id="PTHR42714">
    <property type="entry name" value="TRNA MODIFICATION GTPASE GTPBP3"/>
    <property type="match status" value="1"/>
</dbReference>
<dbReference type="CDD" id="cd14858">
    <property type="entry name" value="TrmE_N"/>
    <property type="match status" value="1"/>
</dbReference>
<dbReference type="InterPro" id="IPR027417">
    <property type="entry name" value="P-loop_NTPase"/>
</dbReference>
<feature type="binding site" evidence="10">
    <location>
        <position position="22"/>
    </location>
    <ligand>
        <name>(6S)-5-formyl-5,6,7,8-tetrahydrofolate</name>
        <dbReference type="ChEBI" id="CHEBI:57457"/>
    </ligand>
</feature>
<dbReference type="PRINTS" id="PR00326">
    <property type="entry name" value="GTP1OBG"/>
</dbReference>
<dbReference type="InterPro" id="IPR006073">
    <property type="entry name" value="GTP-bd"/>
</dbReference>
<evidence type="ECO:0000256" key="11">
    <source>
        <dbReference type="RuleBase" id="RU003313"/>
    </source>
</evidence>
<reference evidence="14" key="1">
    <citation type="submission" date="2010-03" db="EMBL/GenBank/DDBJ databases">
        <title>The complete genome of Mycoplasma crocodyli MP145.</title>
        <authorList>
            <person name="Glass J.I."/>
            <person name="Durkin A.S."/>
            <person name="Hostetler J."/>
            <person name="Jackson J."/>
            <person name="Johnson J."/>
            <person name="May M.A."/>
            <person name="Paralanov V."/>
            <person name="Radune D."/>
            <person name="Szczypinski B."/>
            <person name="Brown D.R."/>
        </authorList>
    </citation>
    <scope>NUCLEOTIDE SEQUENCE [LARGE SCALE GENOMIC DNA]</scope>
    <source>
        <strain evidence="14">ATCC 51981 / MP145</strain>
    </source>
</reference>
<sequence>MFDTIAAISSGSKVNQPISIIRISGPDTKKIMKKIFTGKIGEDRTITFGNIINQEQQVLDEVLVMWFLGTEKNNKVEYRNYVGEELVEINCHGGLIVTNLILELILKNGARLALPGEFTRRAFLNGKLDLVKAEAIHDLIMAKSSKQATFSVKKFDGKTSKMIESFLEELALLIGLCEINIDYPEYDDIEEIDNTKMIEKLNILINEIDEILTVSQRSKKVFEGVKVALLGKPNVGKSSLLNALISENKAIVTDIAGTTRDIIEASYELDGILFTLVDTAGIRESKEKIEVIGIEKSFEQLEKADLVIHILDPSQKENEFDKKIKDKSKMLNKIYIEVINKDDLILKNKKDKNKIYISALNKEILNLEKEIIKNYSNINLEDERILANTRQLALIEDAKNKLLCAKNNLINNETFDVVIVDIHEAWEKISEIKGVVNKEDLLDSMFKNFCLGK</sequence>
<comment type="subunit">
    <text evidence="10">Homodimer. Heterotetramer of two MnmE and two MnmG subunits.</text>
</comment>
<feature type="binding site" evidence="10">
    <location>
        <position position="238"/>
    </location>
    <ligand>
        <name>Mg(2+)</name>
        <dbReference type="ChEBI" id="CHEBI:18420"/>
    </ligand>
</feature>
<feature type="binding site" evidence="10">
    <location>
        <begin position="253"/>
        <end position="259"/>
    </location>
    <ligand>
        <name>GTP</name>
        <dbReference type="ChEBI" id="CHEBI:37565"/>
    </ligand>
</feature>
<comment type="cofactor">
    <cofactor evidence="10">
        <name>K(+)</name>
        <dbReference type="ChEBI" id="CHEBI:29103"/>
    </cofactor>
    <text evidence="10">Binds 1 potassium ion per subunit.</text>
</comment>
<dbReference type="Proteomes" id="UP000001845">
    <property type="component" value="Chromosome"/>
</dbReference>
<evidence type="ECO:0000256" key="2">
    <source>
        <dbReference type="ARBA" id="ARBA00022490"/>
    </source>
</evidence>
<keyword evidence="8 10" id="KW-0630">Potassium</keyword>
<keyword evidence="2 10" id="KW-0963">Cytoplasm</keyword>